<accession>A0AAF1AZA4</accession>
<proteinExistence type="predicted"/>
<gene>
    <name evidence="1" type="ORF">DCAR_0418016</name>
</gene>
<reference evidence="1" key="1">
    <citation type="journal article" date="2016" name="Nat. Genet.">
        <title>A high-quality carrot genome assembly provides new insights into carotenoid accumulation and asterid genome evolution.</title>
        <authorList>
            <person name="Iorizzo M."/>
            <person name="Ellison S."/>
            <person name="Senalik D."/>
            <person name="Zeng P."/>
            <person name="Satapoomin P."/>
            <person name="Huang J."/>
            <person name="Bowman M."/>
            <person name="Iovene M."/>
            <person name="Sanseverino W."/>
            <person name="Cavagnaro P."/>
            <person name="Yildiz M."/>
            <person name="Macko-Podgorni A."/>
            <person name="Moranska E."/>
            <person name="Grzebelus E."/>
            <person name="Grzebelus D."/>
            <person name="Ashrafi H."/>
            <person name="Zheng Z."/>
            <person name="Cheng S."/>
            <person name="Spooner D."/>
            <person name="Van Deynze A."/>
            <person name="Simon P."/>
        </authorList>
    </citation>
    <scope>NUCLEOTIDE SEQUENCE</scope>
    <source>
        <tissue evidence="1">Leaf</tissue>
    </source>
</reference>
<organism evidence="1 2">
    <name type="scientific">Daucus carota subsp. sativus</name>
    <name type="common">Carrot</name>
    <dbReference type="NCBI Taxonomy" id="79200"/>
    <lineage>
        <taxon>Eukaryota</taxon>
        <taxon>Viridiplantae</taxon>
        <taxon>Streptophyta</taxon>
        <taxon>Embryophyta</taxon>
        <taxon>Tracheophyta</taxon>
        <taxon>Spermatophyta</taxon>
        <taxon>Magnoliopsida</taxon>
        <taxon>eudicotyledons</taxon>
        <taxon>Gunneridae</taxon>
        <taxon>Pentapetalae</taxon>
        <taxon>asterids</taxon>
        <taxon>campanulids</taxon>
        <taxon>Apiales</taxon>
        <taxon>Apiaceae</taxon>
        <taxon>Apioideae</taxon>
        <taxon>Scandiceae</taxon>
        <taxon>Daucinae</taxon>
        <taxon>Daucus</taxon>
        <taxon>Daucus sect. Daucus</taxon>
    </lineage>
</organism>
<keyword evidence="2" id="KW-1185">Reference proteome</keyword>
<evidence type="ECO:0008006" key="3">
    <source>
        <dbReference type="Google" id="ProtNLM"/>
    </source>
</evidence>
<evidence type="ECO:0000313" key="1">
    <source>
        <dbReference type="EMBL" id="WOG98672.1"/>
    </source>
</evidence>
<sequence>MVCICFLVDQRRTKRNMKPVAATCSRCGSSAKVADIETSTRFCKIPFHWKSRKAIVCTFCGATLKSYA</sequence>
<evidence type="ECO:0000313" key="2">
    <source>
        <dbReference type="Proteomes" id="UP000077755"/>
    </source>
</evidence>
<dbReference type="KEGG" id="dcr:108218176"/>
<dbReference type="EMBL" id="CP093346">
    <property type="protein sequence ID" value="WOG98672.1"/>
    <property type="molecule type" value="Genomic_DNA"/>
</dbReference>
<name>A0AAF1AZA4_DAUCS</name>
<dbReference type="AlphaFoldDB" id="A0AAF1AZA4"/>
<dbReference type="Proteomes" id="UP000077755">
    <property type="component" value="Chromosome 4"/>
</dbReference>
<reference evidence="1" key="2">
    <citation type="submission" date="2022-03" db="EMBL/GenBank/DDBJ databases">
        <title>Draft title - Genomic analysis of global carrot germplasm unveils the trajectory of domestication and the origin of high carotenoid orange carrot.</title>
        <authorList>
            <person name="Iorizzo M."/>
            <person name="Ellison S."/>
            <person name="Senalik D."/>
            <person name="Macko-Podgorni A."/>
            <person name="Grzebelus D."/>
            <person name="Bostan H."/>
            <person name="Rolling W."/>
            <person name="Curaba J."/>
            <person name="Simon P."/>
        </authorList>
    </citation>
    <scope>NUCLEOTIDE SEQUENCE</scope>
    <source>
        <tissue evidence="1">Leaf</tissue>
    </source>
</reference>
<protein>
    <recommendedName>
        <fullName evidence="3">Zinc-ribbon 15 domain-containing protein</fullName>
    </recommendedName>
</protein>
<dbReference type="PANTHER" id="PTHR33320:SF19">
    <property type="entry name" value="GATA-TYPE DOMAIN-CONTAINING PROTEIN"/>
    <property type="match status" value="1"/>
</dbReference>
<dbReference type="PANTHER" id="PTHR33320">
    <property type="entry name" value="METHIONYL-TRNA SYNTHETASE"/>
    <property type="match status" value="1"/>
</dbReference>